<dbReference type="Proteomes" id="UP001148786">
    <property type="component" value="Unassembled WGS sequence"/>
</dbReference>
<dbReference type="Pfam" id="PF02992">
    <property type="entry name" value="Transposase_21"/>
    <property type="match status" value="1"/>
</dbReference>
<reference evidence="3" key="1">
    <citation type="submission" date="2022-07" db="EMBL/GenBank/DDBJ databases">
        <title>Genome Sequence of Agrocybe chaxingu.</title>
        <authorList>
            <person name="Buettner E."/>
        </authorList>
    </citation>
    <scope>NUCLEOTIDE SEQUENCE</scope>
    <source>
        <strain evidence="3">MP-N11</strain>
    </source>
</reference>
<feature type="region of interest" description="Disordered" evidence="1">
    <location>
        <begin position="85"/>
        <end position="117"/>
    </location>
</feature>
<keyword evidence="2" id="KW-0472">Membrane</keyword>
<sequence length="404" mass="45370">MPAIMSISDDDSPSEDDEDSCSELPKSISEPLSPMLEDPNHEIDMDIIFDLNSACSETEAVEPPPPGIQSLKTNLLSWHTEQASITRQDPDCMDVDSSSDSEPKSAVSMAHPPPEEHFVEDNDEHCYPDWDTFEYGKDGLSAWDTLGESYEREATSIADKLNAYDRAICRAFSFKLQTHLTDKGYAKAPMAFQCNPPLPKIDSLRARVAFLAGFKPERNKKRTEEMQYRAKHIHEPGNMTDVFDGSAYQDLLTETVKIDGEDLGHTYFSDGRDIALGLSTDGFAPFKRRKNTAWPLILFNFNLPPEFRFHMNEILALGVIPGPKKPIDIDSFLWPAILEFIKLVRGVAAFDILKSEMFALRAFLILVFGDIPAVALLMHMKGHNGFSPCRMCKILGIRCQRTKS</sequence>
<feature type="region of interest" description="Disordered" evidence="1">
    <location>
        <begin position="1"/>
        <end position="42"/>
    </location>
</feature>
<keyword evidence="4" id="KW-1185">Reference proteome</keyword>
<feature type="transmembrane region" description="Helical" evidence="2">
    <location>
        <begin position="358"/>
        <end position="378"/>
    </location>
</feature>
<name>A0A9W8JTS0_9AGAR</name>
<evidence type="ECO:0008006" key="5">
    <source>
        <dbReference type="Google" id="ProtNLM"/>
    </source>
</evidence>
<evidence type="ECO:0000313" key="4">
    <source>
        <dbReference type="Proteomes" id="UP001148786"/>
    </source>
</evidence>
<accession>A0A9W8JTS0</accession>
<proteinExistence type="predicted"/>
<feature type="compositionally biased region" description="Acidic residues" evidence="1">
    <location>
        <begin position="8"/>
        <end position="21"/>
    </location>
</feature>
<keyword evidence="2" id="KW-0812">Transmembrane</keyword>
<dbReference type="EMBL" id="JANKHO010002073">
    <property type="protein sequence ID" value="KAJ3494993.1"/>
    <property type="molecule type" value="Genomic_DNA"/>
</dbReference>
<organism evidence="3 4">
    <name type="scientific">Agrocybe chaxingu</name>
    <dbReference type="NCBI Taxonomy" id="84603"/>
    <lineage>
        <taxon>Eukaryota</taxon>
        <taxon>Fungi</taxon>
        <taxon>Dikarya</taxon>
        <taxon>Basidiomycota</taxon>
        <taxon>Agaricomycotina</taxon>
        <taxon>Agaricomycetes</taxon>
        <taxon>Agaricomycetidae</taxon>
        <taxon>Agaricales</taxon>
        <taxon>Agaricineae</taxon>
        <taxon>Strophariaceae</taxon>
        <taxon>Agrocybe</taxon>
    </lineage>
</organism>
<keyword evidence="2" id="KW-1133">Transmembrane helix</keyword>
<evidence type="ECO:0000256" key="2">
    <source>
        <dbReference type="SAM" id="Phobius"/>
    </source>
</evidence>
<protein>
    <recommendedName>
        <fullName evidence="5">Transposase</fullName>
    </recommendedName>
</protein>
<evidence type="ECO:0000256" key="1">
    <source>
        <dbReference type="SAM" id="MobiDB-lite"/>
    </source>
</evidence>
<evidence type="ECO:0000313" key="3">
    <source>
        <dbReference type="EMBL" id="KAJ3494993.1"/>
    </source>
</evidence>
<dbReference type="AlphaFoldDB" id="A0A9W8JTS0"/>
<comment type="caution">
    <text evidence="3">The sequence shown here is derived from an EMBL/GenBank/DDBJ whole genome shotgun (WGS) entry which is preliminary data.</text>
</comment>
<gene>
    <name evidence="3" type="ORF">NLJ89_g10699</name>
</gene>
<dbReference type="InterPro" id="IPR004242">
    <property type="entry name" value="Transposase_21"/>
</dbReference>
<dbReference type="OrthoDB" id="3251442at2759"/>